<evidence type="ECO:0000256" key="4">
    <source>
        <dbReference type="ARBA" id="ARBA00022777"/>
    </source>
</evidence>
<dbReference type="GO" id="GO:0016989">
    <property type="term" value="F:sigma factor antagonist activity"/>
    <property type="evidence" value="ECO:0007669"/>
    <property type="project" value="InterPro"/>
</dbReference>
<sequence>MNVKNYCRFEILSMPENISFARACAGAFASQLGCTLDEIEEIKLVVSEAVSNCIIHAYENRGNEIITIVISLLDDRTLEIIIEDYGRGIEDVARVLQPSYSSEPSRMGLGFTFMKSFMDDMEVLSKPGEGTSVQLKRSFMTKDKEALA</sequence>
<evidence type="ECO:0000313" key="8">
    <source>
        <dbReference type="EMBL" id="KUG04767.1"/>
    </source>
</evidence>
<dbReference type="GO" id="GO:0005524">
    <property type="term" value="F:ATP binding"/>
    <property type="evidence" value="ECO:0007669"/>
    <property type="project" value="UniProtKB-KW"/>
</dbReference>
<name>A0A0W8E810_9ZZZZ</name>
<dbReference type="InterPro" id="IPR036890">
    <property type="entry name" value="HATPase_C_sf"/>
</dbReference>
<reference evidence="8" key="1">
    <citation type="journal article" date="2015" name="Proc. Natl. Acad. Sci. U.S.A.">
        <title>Networks of energetic and metabolic interactions define dynamics in microbial communities.</title>
        <authorList>
            <person name="Embree M."/>
            <person name="Liu J.K."/>
            <person name="Al-Bassam M.M."/>
            <person name="Zengler K."/>
        </authorList>
    </citation>
    <scope>NUCLEOTIDE SEQUENCE</scope>
</reference>
<dbReference type="Gene3D" id="3.30.565.10">
    <property type="entry name" value="Histidine kinase-like ATPase, C-terminal domain"/>
    <property type="match status" value="1"/>
</dbReference>
<keyword evidence="2 8" id="KW-0808">Transferase</keyword>
<evidence type="ECO:0000256" key="3">
    <source>
        <dbReference type="ARBA" id="ARBA00022741"/>
    </source>
</evidence>
<dbReference type="InterPro" id="IPR003594">
    <property type="entry name" value="HATPase_dom"/>
</dbReference>
<dbReference type="HAMAP" id="MF_00637">
    <property type="entry name" value="Anti_sigma_F"/>
    <property type="match status" value="1"/>
</dbReference>
<keyword evidence="3" id="KW-0547">Nucleotide-binding</keyword>
<gene>
    <name evidence="8" type="ORF">ASZ90_017906</name>
</gene>
<keyword evidence="1" id="KW-0723">Serine/threonine-protein kinase</keyword>
<dbReference type="GO" id="GO:0004674">
    <property type="term" value="F:protein serine/threonine kinase activity"/>
    <property type="evidence" value="ECO:0007669"/>
    <property type="project" value="UniProtKB-KW"/>
</dbReference>
<dbReference type="NCBIfam" id="TIGR01925">
    <property type="entry name" value="spIIAB"/>
    <property type="match status" value="1"/>
</dbReference>
<dbReference type="EMBL" id="LNQE01001842">
    <property type="protein sequence ID" value="KUG04767.1"/>
    <property type="molecule type" value="Genomic_DNA"/>
</dbReference>
<keyword evidence="6" id="KW-0749">Sporulation</keyword>
<dbReference type="GO" id="GO:0030435">
    <property type="term" value="P:sporulation resulting in formation of a cellular spore"/>
    <property type="evidence" value="ECO:0007669"/>
    <property type="project" value="UniProtKB-KW"/>
</dbReference>
<keyword evidence="5" id="KW-0067">ATP-binding</keyword>
<dbReference type="GO" id="GO:0042174">
    <property type="term" value="P:negative regulation of sporulation resulting in formation of a cellular spore"/>
    <property type="evidence" value="ECO:0007669"/>
    <property type="project" value="InterPro"/>
</dbReference>
<evidence type="ECO:0000256" key="2">
    <source>
        <dbReference type="ARBA" id="ARBA00022679"/>
    </source>
</evidence>
<comment type="caution">
    <text evidence="8">The sequence shown here is derived from an EMBL/GenBank/DDBJ whole genome shotgun (WGS) entry which is preliminary data.</text>
</comment>
<protein>
    <submittedName>
        <fullName evidence="8">Anti-sigma f factor</fullName>
        <ecNumber evidence="8">2.7.11.1</ecNumber>
    </submittedName>
</protein>
<feature type="domain" description="Histidine kinase/HSP90-like ATPase" evidence="7">
    <location>
        <begin position="37"/>
        <end position="141"/>
    </location>
</feature>
<dbReference type="SMART" id="SM00387">
    <property type="entry name" value="HATPase_c"/>
    <property type="match status" value="1"/>
</dbReference>
<evidence type="ECO:0000256" key="1">
    <source>
        <dbReference type="ARBA" id="ARBA00022527"/>
    </source>
</evidence>
<dbReference type="InterPro" id="IPR010194">
    <property type="entry name" value="Anti-sigma_F"/>
</dbReference>
<evidence type="ECO:0000259" key="7">
    <source>
        <dbReference type="SMART" id="SM00387"/>
    </source>
</evidence>
<dbReference type="EC" id="2.7.11.1" evidence="8"/>
<dbReference type="InterPro" id="IPR050267">
    <property type="entry name" value="Anti-sigma-factor_SerPK"/>
</dbReference>
<dbReference type="SUPFAM" id="SSF55874">
    <property type="entry name" value="ATPase domain of HSP90 chaperone/DNA topoisomerase II/histidine kinase"/>
    <property type="match status" value="1"/>
</dbReference>
<evidence type="ECO:0000256" key="5">
    <source>
        <dbReference type="ARBA" id="ARBA00022840"/>
    </source>
</evidence>
<dbReference type="Pfam" id="PF13581">
    <property type="entry name" value="HATPase_c_2"/>
    <property type="match status" value="1"/>
</dbReference>
<keyword evidence="4" id="KW-0418">Kinase</keyword>
<dbReference type="AlphaFoldDB" id="A0A0W8E810"/>
<dbReference type="PANTHER" id="PTHR35526:SF3">
    <property type="entry name" value="ANTI-SIGMA-F FACTOR RSBW"/>
    <property type="match status" value="1"/>
</dbReference>
<evidence type="ECO:0000256" key="6">
    <source>
        <dbReference type="ARBA" id="ARBA00022969"/>
    </source>
</evidence>
<proteinExistence type="inferred from homology"/>
<organism evidence="8">
    <name type="scientific">hydrocarbon metagenome</name>
    <dbReference type="NCBI Taxonomy" id="938273"/>
    <lineage>
        <taxon>unclassified sequences</taxon>
        <taxon>metagenomes</taxon>
        <taxon>ecological metagenomes</taxon>
    </lineage>
</organism>
<dbReference type="PANTHER" id="PTHR35526">
    <property type="entry name" value="ANTI-SIGMA-F FACTOR RSBW-RELATED"/>
    <property type="match status" value="1"/>
</dbReference>
<accession>A0A0W8E810</accession>